<accession>A0A5J5F057</accession>
<dbReference type="EMBL" id="VXIS01000062">
    <property type="protein sequence ID" value="KAA8909008.1"/>
    <property type="molecule type" value="Genomic_DNA"/>
</dbReference>
<dbReference type="OrthoDB" id="5330201at2759"/>
<evidence type="ECO:0000313" key="3">
    <source>
        <dbReference type="EMBL" id="KAA8909008.1"/>
    </source>
</evidence>
<keyword evidence="4" id="KW-1185">Reference proteome</keyword>
<sequence length="989" mass="112408">MTCRCSKITIPPGTPEPEQHILRVLEYMKQEGFTGLLPFIEATFNSQNHAVKSRVGRFYANGGFATTVKVMANHGRFGPENRVTKQSTDALKSYVGDEVIDICVRILCQELEEVTKDKTIHMRPGDLTPEVAERFDMDNCARRLQERAPYLNRVLQTLCGVAEQKAANNTEEPTPSTTTSNKERENLEFSPELWSMSESEEVYTDQGEGTLYRYTANRKRNKAMIATLMAYVIMFARSQQNNYMQTIIGFWLQSVKAPKRVIALLNRLGVSVSYGSITTAVKAVGTAAAKDLQKKVQSGCFIGICWDNLALQVGKKEETEMNRNDLELCTTAYAYELNVPKPPAGASQEDKQVYKNIREAQARNATDRKRPGIPRGLILKENPTYGSLKPFDFVLSSGGPHIQKYWTDIVYVHLADICQELFGPAMGRYKRNGQRIPKPQMPENLYTMPTKKTNMHPMRVFDLDESTIDGNARVIEAIVQELGITLPELTDGQILITGDQMTTMRIRTLLELRHYDKLEQRMRFAMPVSGWLHIAMNCADGILKTHTGRTDGQDPGSLSRFATALGRPSVTGKVTEFDALRRLILHALKGHIIAALLEMACQIERQKGSLELPATIEDLKQWIASNDWTELLRRTVEYYFVIAKPGWKRQIASDEAWKEYMVHHDHIMQKPKRQRSPDETEFVQAGFKKKWIKAEALKQRDTVNENFLIFIRDAMLFYDIDTAIRNGSTGRLLMLSELLTIWFHGNGKHRYARELLEFQVTRRALWTPEAEFLYKNNCLVNLSGKGTMPVDQAVEIINENIKVAYTPRGTMQSKEYQKVHLARCLAVLRTVREKVLQSMDVQRNGSSHTEVNAAGDIKRIAELLIKDLAMVQCIGRHQCGARGSPLEVQEVIDGFDVGVEEIMKGETLRAVLEKRPTTETAIGTQYDDVPEAAYRDFEKYLQDCTDCPEKGWFDEEELAVRMQGQEAKHIGRTEDNNGDDLLYRDWQMA</sequence>
<reference evidence="3 4" key="1">
    <citation type="submission" date="2019-09" db="EMBL/GenBank/DDBJ databases">
        <title>Draft genome of the ectomycorrhizal ascomycete Sphaerosporella brunnea.</title>
        <authorList>
            <consortium name="DOE Joint Genome Institute"/>
            <person name="Benucci G.M."/>
            <person name="Marozzi G."/>
            <person name="Antonielli L."/>
            <person name="Sanchez S."/>
            <person name="Marco P."/>
            <person name="Wang X."/>
            <person name="Falini L.B."/>
            <person name="Barry K."/>
            <person name="Haridas S."/>
            <person name="Lipzen A."/>
            <person name="Labutti K."/>
            <person name="Grigoriev I.V."/>
            <person name="Murat C."/>
            <person name="Martin F."/>
            <person name="Albertini E."/>
            <person name="Donnini D."/>
            <person name="Bonito G."/>
        </authorList>
    </citation>
    <scope>NUCLEOTIDE SEQUENCE [LARGE SCALE GENOMIC DNA]</scope>
    <source>
        <strain evidence="3 4">Sb_GMNB300</strain>
    </source>
</reference>
<dbReference type="Proteomes" id="UP000326924">
    <property type="component" value="Unassembled WGS sequence"/>
</dbReference>
<gene>
    <name evidence="3" type="ORF">FN846DRAFT_1020806</name>
</gene>
<dbReference type="Pfam" id="PF20231">
    <property type="entry name" value="DUF6589"/>
    <property type="match status" value="1"/>
</dbReference>
<feature type="compositionally biased region" description="Low complexity" evidence="1">
    <location>
        <begin position="168"/>
        <end position="180"/>
    </location>
</feature>
<comment type="caution">
    <text evidence="3">The sequence shown here is derived from an EMBL/GenBank/DDBJ whole genome shotgun (WGS) entry which is preliminary data.</text>
</comment>
<proteinExistence type="predicted"/>
<name>A0A5J5F057_9PEZI</name>
<evidence type="ECO:0000256" key="1">
    <source>
        <dbReference type="SAM" id="MobiDB-lite"/>
    </source>
</evidence>
<dbReference type="AlphaFoldDB" id="A0A5J5F057"/>
<evidence type="ECO:0000313" key="4">
    <source>
        <dbReference type="Proteomes" id="UP000326924"/>
    </source>
</evidence>
<dbReference type="InterPro" id="IPR046496">
    <property type="entry name" value="DUF6589"/>
</dbReference>
<dbReference type="InParanoid" id="A0A5J5F057"/>
<organism evidence="3 4">
    <name type="scientific">Sphaerosporella brunnea</name>
    <dbReference type="NCBI Taxonomy" id="1250544"/>
    <lineage>
        <taxon>Eukaryota</taxon>
        <taxon>Fungi</taxon>
        <taxon>Dikarya</taxon>
        <taxon>Ascomycota</taxon>
        <taxon>Pezizomycotina</taxon>
        <taxon>Pezizomycetes</taxon>
        <taxon>Pezizales</taxon>
        <taxon>Pyronemataceae</taxon>
        <taxon>Sphaerosporella</taxon>
    </lineage>
</organism>
<protein>
    <recommendedName>
        <fullName evidence="2">DUF6589 domain-containing protein</fullName>
    </recommendedName>
</protein>
<feature type="region of interest" description="Disordered" evidence="1">
    <location>
        <begin position="165"/>
        <end position="186"/>
    </location>
</feature>
<feature type="domain" description="DUF6589" evidence="2">
    <location>
        <begin position="411"/>
        <end position="848"/>
    </location>
</feature>
<evidence type="ECO:0000259" key="2">
    <source>
        <dbReference type="Pfam" id="PF20231"/>
    </source>
</evidence>